<evidence type="ECO:0000256" key="1">
    <source>
        <dbReference type="ARBA" id="ARBA00004141"/>
    </source>
</evidence>
<evidence type="ECO:0000256" key="8">
    <source>
        <dbReference type="SAM" id="Phobius"/>
    </source>
</evidence>
<evidence type="ECO:0000313" key="11">
    <source>
        <dbReference type="Proteomes" id="UP000253551"/>
    </source>
</evidence>
<dbReference type="Pfam" id="PF13813">
    <property type="entry name" value="MBOAT_2"/>
    <property type="match status" value="1"/>
</dbReference>
<dbReference type="InterPro" id="IPR032805">
    <property type="entry name" value="Wax_synthase_dom"/>
</dbReference>
<dbReference type="GO" id="GO:0008374">
    <property type="term" value="F:O-acyltransferase activity"/>
    <property type="evidence" value="ECO:0007669"/>
    <property type="project" value="InterPro"/>
</dbReference>
<evidence type="ECO:0000256" key="3">
    <source>
        <dbReference type="ARBA" id="ARBA00007282"/>
    </source>
</evidence>
<comment type="subcellular location">
    <subcellularLocation>
        <location evidence="1">Membrane</location>
        <topology evidence="1">Multi-pass membrane protein</topology>
    </subcellularLocation>
</comment>
<comment type="pathway">
    <text evidence="2">Secondary metabolite biosynthesis.</text>
</comment>
<evidence type="ECO:0000313" key="10">
    <source>
        <dbReference type="EMBL" id="RCI03539.1"/>
    </source>
</evidence>
<feature type="transmembrane region" description="Helical" evidence="8">
    <location>
        <begin position="51"/>
        <end position="74"/>
    </location>
</feature>
<protein>
    <recommendedName>
        <fullName evidence="9">Wax synthase domain-containing protein</fullName>
    </recommendedName>
</protein>
<dbReference type="OrthoDB" id="1077582at2759"/>
<evidence type="ECO:0000256" key="2">
    <source>
        <dbReference type="ARBA" id="ARBA00005179"/>
    </source>
</evidence>
<organism evidence="10 11">
    <name type="scientific">Rhizopus stolonifer</name>
    <name type="common">Rhizopus nigricans</name>
    <dbReference type="NCBI Taxonomy" id="4846"/>
    <lineage>
        <taxon>Eukaryota</taxon>
        <taxon>Fungi</taxon>
        <taxon>Fungi incertae sedis</taxon>
        <taxon>Mucoromycota</taxon>
        <taxon>Mucoromycotina</taxon>
        <taxon>Mucoromycetes</taxon>
        <taxon>Mucorales</taxon>
        <taxon>Mucorineae</taxon>
        <taxon>Rhizopodaceae</taxon>
        <taxon>Rhizopus</taxon>
    </lineage>
</organism>
<feature type="domain" description="Wax synthase" evidence="9">
    <location>
        <begin position="185"/>
        <end position="261"/>
    </location>
</feature>
<dbReference type="GO" id="GO:0006629">
    <property type="term" value="P:lipid metabolic process"/>
    <property type="evidence" value="ECO:0007669"/>
    <property type="project" value="InterPro"/>
</dbReference>
<proteinExistence type="inferred from homology"/>
<gene>
    <name evidence="10" type="ORF">CU098_005038</name>
</gene>
<comment type="similarity">
    <text evidence="3">Belongs to the wax synthase family.</text>
</comment>
<name>A0A367KMZ9_RHIST</name>
<accession>A0A367KMZ9</accession>
<keyword evidence="6 8" id="KW-1133">Transmembrane helix</keyword>
<dbReference type="STRING" id="4846.A0A367KMZ9"/>
<evidence type="ECO:0000256" key="4">
    <source>
        <dbReference type="ARBA" id="ARBA00022679"/>
    </source>
</evidence>
<comment type="caution">
    <text evidence="10">The sequence shown here is derived from an EMBL/GenBank/DDBJ whole genome shotgun (WGS) entry which is preliminary data.</text>
</comment>
<sequence>MPVYSSPLLDIALPKPLVVPTFQLSGLYACMLGLDYVLLRHHKQLMMSKKMVRIGITAIHAAVPISFAAIPWFLASYSAYLPTEQFTLKQWIQALYDTVVDRTGQTSHAFGLIKMARGFAKLVLLYVGVQPLLPTMPDAMLNYPWFSSESLSYTFLFGVKAYLVLGCADVTAGLAQALTGWRMVDMFDSPILATSPIDFWSRRWNKTVRNLLHVQVFRSQHTSSSKLSRGLLTFVTSGIFHELIVWSISRKITLENFSFFTLHGIACMIQAKYAS</sequence>
<evidence type="ECO:0000256" key="6">
    <source>
        <dbReference type="ARBA" id="ARBA00022989"/>
    </source>
</evidence>
<evidence type="ECO:0000259" key="9">
    <source>
        <dbReference type="Pfam" id="PF13813"/>
    </source>
</evidence>
<feature type="transmembrane region" description="Helical" evidence="8">
    <location>
        <begin position="20"/>
        <end position="39"/>
    </location>
</feature>
<dbReference type="Proteomes" id="UP000253551">
    <property type="component" value="Unassembled WGS sequence"/>
</dbReference>
<reference evidence="10 11" key="1">
    <citation type="journal article" date="2018" name="G3 (Bethesda)">
        <title>Phylogenetic and Phylogenomic Definition of Rhizopus Species.</title>
        <authorList>
            <person name="Gryganskyi A.P."/>
            <person name="Golan J."/>
            <person name="Dolatabadi S."/>
            <person name="Mondo S."/>
            <person name="Robb S."/>
            <person name="Idnurm A."/>
            <person name="Muszewska A."/>
            <person name="Steczkiewicz K."/>
            <person name="Masonjones S."/>
            <person name="Liao H.L."/>
            <person name="Gajdeczka M.T."/>
            <person name="Anike F."/>
            <person name="Vuek A."/>
            <person name="Anishchenko I.M."/>
            <person name="Voigt K."/>
            <person name="de Hoog G.S."/>
            <person name="Smith M.E."/>
            <person name="Heitman J."/>
            <person name="Vilgalys R."/>
            <person name="Stajich J.E."/>
        </authorList>
    </citation>
    <scope>NUCLEOTIDE SEQUENCE [LARGE SCALE GENOMIC DNA]</scope>
    <source>
        <strain evidence="10 11">LSU 92-RS-03</strain>
    </source>
</reference>
<evidence type="ECO:0000256" key="7">
    <source>
        <dbReference type="ARBA" id="ARBA00023136"/>
    </source>
</evidence>
<dbReference type="PANTHER" id="PTHR31595:SF57">
    <property type="entry name" value="OS04G0481900 PROTEIN"/>
    <property type="match status" value="1"/>
</dbReference>
<dbReference type="AlphaFoldDB" id="A0A367KMZ9"/>
<evidence type="ECO:0000256" key="5">
    <source>
        <dbReference type="ARBA" id="ARBA00022692"/>
    </source>
</evidence>
<dbReference type="EMBL" id="PJQM01000982">
    <property type="protein sequence ID" value="RCI03539.1"/>
    <property type="molecule type" value="Genomic_DNA"/>
</dbReference>
<keyword evidence="7 8" id="KW-0472">Membrane</keyword>
<dbReference type="GO" id="GO:0016020">
    <property type="term" value="C:membrane"/>
    <property type="evidence" value="ECO:0007669"/>
    <property type="project" value="UniProtKB-SubCell"/>
</dbReference>
<keyword evidence="11" id="KW-1185">Reference proteome</keyword>
<dbReference type="PANTHER" id="PTHR31595">
    <property type="entry name" value="LONG-CHAIN-ALCOHOL O-FATTY-ACYLTRANSFERASE 3-RELATED"/>
    <property type="match status" value="1"/>
</dbReference>
<keyword evidence="5 8" id="KW-0812">Transmembrane</keyword>
<keyword evidence="4" id="KW-0808">Transferase</keyword>
<dbReference type="InterPro" id="IPR044851">
    <property type="entry name" value="Wax_synthase"/>
</dbReference>